<organism evidence="1 2">
    <name type="scientific">Polyrhizophydium stewartii</name>
    <dbReference type="NCBI Taxonomy" id="2732419"/>
    <lineage>
        <taxon>Eukaryota</taxon>
        <taxon>Fungi</taxon>
        <taxon>Fungi incertae sedis</taxon>
        <taxon>Chytridiomycota</taxon>
        <taxon>Chytridiomycota incertae sedis</taxon>
        <taxon>Chytridiomycetes</taxon>
        <taxon>Rhizophydiales</taxon>
        <taxon>Rhizophydiales incertae sedis</taxon>
        <taxon>Polyrhizophydium</taxon>
    </lineage>
</organism>
<dbReference type="InterPro" id="IPR015797">
    <property type="entry name" value="NUDIX_hydrolase-like_dom_sf"/>
</dbReference>
<reference evidence="1 2" key="1">
    <citation type="submission" date="2023-09" db="EMBL/GenBank/DDBJ databases">
        <title>Pangenome analysis of Batrachochytrium dendrobatidis and related Chytrids.</title>
        <authorList>
            <person name="Yacoub M.N."/>
            <person name="Stajich J.E."/>
            <person name="James T.Y."/>
        </authorList>
    </citation>
    <scope>NUCLEOTIDE SEQUENCE [LARGE SCALE GENOMIC DNA]</scope>
    <source>
        <strain evidence="1 2">JEL0888</strain>
    </source>
</reference>
<evidence type="ECO:0008006" key="3">
    <source>
        <dbReference type="Google" id="ProtNLM"/>
    </source>
</evidence>
<accession>A0ABR4NJ61</accession>
<sequence>MAQEQQPPSLATMVAKRTQLPILEERIAYKRFVTVWHRHVEFPDGRKLDCAVQPVSLTTAAWLARDAGGHGTRSPAFVTVFPFNTKTKTVRLLIEYAQGPNVMTYTLTAGACDPTKHSSILDTARHELSEEARLKNGTWVRLLPEDDDGIPELKWSRNKFVPFLVIDAEPDATPYERDAEEFIEIVDVTLDELQQFILKGLVMLPSVQTTIMALDWLRRNGHAV</sequence>
<dbReference type="Proteomes" id="UP001527925">
    <property type="component" value="Unassembled WGS sequence"/>
</dbReference>
<dbReference type="Gene3D" id="3.90.79.10">
    <property type="entry name" value="Nucleoside Triphosphate Pyrophosphohydrolase"/>
    <property type="match status" value="1"/>
</dbReference>
<comment type="caution">
    <text evidence="1">The sequence shown here is derived from an EMBL/GenBank/DDBJ whole genome shotgun (WGS) entry which is preliminary data.</text>
</comment>
<name>A0ABR4NJ61_9FUNG</name>
<evidence type="ECO:0000313" key="2">
    <source>
        <dbReference type="Proteomes" id="UP001527925"/>
    </source>
</evidence>
<evidence type="ECO:0000313" key="1">
    <source>
        <dbReference type="EMBL" id="KAL2919569.1"/>
    </source>
</evidence>
<protein>
    <recommendedName>
        <fullName evidence="3">Nudix hydrolase domain-containing protein</fullName>
    </recommendedName>
</protein>
<gene>
    <name evidence="1" type="ORF">HK105_200481</name>
</gene>
<keyword evidence="2" id="KW-1185">Reference proteome</keyword>
<proteinExistence type="predicted"/>
<dbReference type="SUPFAM" id="SSF55811">
    <property type="entry name" value="Nudix"/>
    <property type="match status" value="1"/>
</dbReference>
<dbReference type="EMBL" id="JADGIZ020000002">
    <property type="protein sequence ID" value="KAL2919569.1"/>
    <property type="molecule type" value="Genomic_DNA"/>
</dbReference>